<proteinExistence type="predicted"/>
<evidence type="ECO:0000256" key="2">
    <source>
        <dbReference type="SAM" id="Phobius"/>
    </source>
</evidence>
<feature type="compositionally biased region" description="Basic and acidic residues" evidence="1">
    <location>
        <begin position="79"/>
        <end position="104"/>
    </location>
</feature>
<feature type="transmembrane region" description="Helical" evidence="2">
    <location>
        <begin position="6"/>
        <end position="23"/>
    </location>
</feature>
<sequence length="131" mass="14845">MVLMLIDIFILASFLNIISYFIFQCTPNCKKYFDNTSNPSFQTSGNFFGANNKKVASEITVVRPATSPLTKPKIIQPSETKRTKKEEEIAKGNNFTKKDNHPTFEDINDDWEPSIEDTTTTITVNDLLTQS</sequence>
<dbReference type="AlphaFoldDB" id="A0A090LHN3"/>
<evidence type="ECO:0000313" key="4">
    <source>
        <dbReference type="Proteomes" id="UP000035682"/>
    </source>
</evidence>
<evidence type="ECO:0000313" key="3">
    <source>
        <dbReference type="EMBL" id="CEF69306.1"/>
    </source>
</evidence>
<accession>A0A090LHN3</accession>
<dbReference type="WormBase" id="SRAE_2000395600">
    <property type="protein sequence ID" value="SRP06788"/>
    <property type="gene ID" value="WBGene00264183"/>
</dbReference>
<dbReference type="EMBL" id="LN609529">
    <property type="protein sequence ID" value="CEF69306.1"/>
    <property type="molecule type" value="Genomic_DNA"/>
</dbReference>
<evidence type="ECO:0000313" key="5">
    <source>
        <dbReference type="WBParaSite" id="SRAE_2000395600.1"/>
    </source>
</evidence>
<keyword evidence="2" id="KW-1133">Transmembrane helix</keyword>
<dbReference type="WBParaSite" id="SRAE_2000395600.1">
    <property type="protein sequence ID" value="SRAE_2000395600.1"/>
    <property type="gene ID" value="WBGene00264183"/>
</dbReference>
<keyword evidence="2" id="KW-0812">Transmembrane</keyword>
<dbReference type="CTD" id="36381676"/>
<protein>
    <submittedName>
        <fullName evidence="3 5">Uncharacterized protein</fullName>
    </submittedName>
</protein>
<name>A0A090LHN3_STRRB</name>
<evidence type="ECO:0000256" key="1">
    <source>
        <dbReference type="SAM" id="MobiDB-lite"/>
    </source>
</evidence>
<feature type="region of interest" description="Disordered" evidence="1">
    <location>
        <begin position="70"/>
        <end position="112"/>
    </location>
</feature>
<gene>
    <name evidence="3 5 6" type="ORF">SRAE_2000395600</name>
</gene>
<keyword evidence="4" id="KW-1185">Reference proteome</keyword>
<evidence type="ECO:0000313" key="6">
    <source>
        <dbReference type="WormBase" id="SRAE_2000395600"/>
    </source>
</evidence>
<dbReference type="RefSeq" id="XP_024508506.1">
    <property type="nucleotide sequence ID" value="XM_024642768.1"/>
</dbReference>
<reference evidence="3 4" key="1">
    <citation type="submission" date="2014-09" db="EMBL/GenBank/DDBJ databases">
        <authorList>
            <person name="Martin A.A."/>
        </authorList>
    </citation>
    <scope>NUCLEOTIDE SEQUENCE</scope>
    <source>
        <strain evidence="4">ED321</strain>
        <strain evidence="3">ED321 Heterogonic</strain>
    </source>
</reference>
<dbReference type="GeneID" id="36381676"/>
<organism evidence="3">
    <name type="scientific">Strongyloides ratti</name>
    <name type="common">Parasitic roundworm</name>
    <dbReference type="NCBI Taxonomy" id="34506"/>
    <lineage>
        <taxon>Eukaryota</taxon>
        <taxon>Metazoa</taxon>
        <taxon>Ecdysozoa</taxon>
        <taxon>Nematoda</taxon>
        <taxon>Chromadorea</taxon>
        <taxon>Rhabditida</taxon>
        <taxon>Tylenchina</taxon>
        <taxon>Panagrolaimomorpha</taxon>
        <taxon>Strongyloidoidea</taxon>
        <taxon>Strongyloididae</taxon>
        <taxon>Strongyloides</taxon>
    </lineage>
</organism>
<dbReference type="Proteomes" id="UP000035682">
    <property type="component" value="Unplaced"/>
</dbReference>
<reference evidence="5" key="2">
    <citation type="submission" date="2020-12" db="UniProtKB">
        <authorList>
            <consortium name="WormBaseParasite"/>
        </authorList>
    </citation>
    <scope>IDENTIFICATION</scope>
</reference>
<keyword evidence="2" id="KW-0472">Membrane</keyword>